<dbReference type="InterPro" id="IPR011962">
    <property type="entry name" value="dCTP_deaminase"/>
</dbReference>
<dbReference type="Pfam" id="PF22769">
    <property type="entry name" value="DCD"/>
    <property type="match status" value="1"/>
</dbReference>
<evidence type="ECO:0000313" key="3">
    <source>
        <dbReference type="EMBL" id="KKM13331.1"/>
    </source>
</evidence>
<evidence type="ECO:0000256" key="2">
    <source>
        <dbReference type="ARBA" id="ARBA00023080"/>
    </source>
</evidence>
<keyword evidence="1" id="KW-0378">Hydrolase</keyword>
<accession>A0A0F9HD73</accession>
<protein>
    <recommendedName>
        <fullName evidence="4">dUTPase-like domain-containing protein</fullName>
    </recommendedName>
</protein>
<evidence type="ECO:0000256" key="1">
    <source>
        <dbReference type="ARBA" id="ARBA00022801"/>
    </source>
</evidence>
<dbReference type="InterPro" id="IPR033704">
    <property type="entry name" value="dUTPase_trimeric"/>
</dbReference>
<dbReference type="PANTHER" id="PTHR42680">
    <property type="entry name" value="DCTP DEAMINASE"/>
    <property type="match status" value="1"/>
</dbReference>
<dbReference type="PANTHER" id="PTHR42680:SF3">
    <property type="entry name" value="DCTP DEAMINASE"/>
    <property type="match status" value="1"/>
</dbReference>
<reference evidence="3" key="1">
    <citation type="journal article" date="2015" name="Nature">
        <title>Complex archaea that bridge the gap between prokaryotes and eukaryotes.</title>
        <authorList>
            <person name="Spang A."/>
            <person name="Saw J.H."/>
            <person name="Jorgensen S.L."/>
            <person name="Zaremba-Niedzwiedzka K."/>
            <person name="Martijn J."/>
            <person name="Lind A.E."/>
            <person name="van Eijk R."/>
            <person name="Schleper C."/>
            <person name="Guy L."/>
            <person name="Ettema T.J."/>
        </authorList>
    </citation>
    <scope>NUCLEOTIDE SEQUENCE</scope>
</reference>
<dbReference type="GO" id="GO:0015949">
    <property type="term" value="P:nucleobase-containing small molecule interconversion"/>
    <property type="evidence" value="ECO:0007669"/>
    <property type="project" value="TreeGrafter"/>
</dbReference>
<name>A0A0F9HD73_9ZZZZ</name>
<dbReference type="SUPFAM" id="SSF51283">
    <property type="entry name" value="dUTPase-like"/>
    <property type="match status" value="1"/>
</dbReference>
<gene>
    <name evidence="3" type="ORF">LCGC14_1717280</name>
</gene>
<sequence length="192" mass="21547">MAKLSGSKITQEVETGNIVIRPFIKKNMGPNSYDLTLGPNISRYKSIPHDNGSGFLSLKNNFILPLDIKKKNPIEEYEIPDDGIVLYPGELYLCHTNEVAGSNHYIPCIEGRSSLARLGIQIHLTAGFGDVGFIAQWTLEIAVVRPVIIYKNIKVCQIYFDTIEGDIDSLYDGKYKDSKGVVESRLYEDFKK</sequence>
<dbReference type="GO" id="GO:0008829">
    <property type="term" value="F:dCTP deaminase activity"/>
    <property type="evidence" value="ECO:0007669"/>
    <property type="project" value="InterPro"/>
</dbReference>
<evidence type="ECO:0008006" key="4">
    <source>
        <dbReference type="Google" id="ProtNLM"/>
    </source>
</evidence>
<dbReference type="Gene3D" id="2.70.40.10">
    <property type="match status" value="1"/>
</dbReference>
<dbReference type="EMBL" id="LAZR01015403">
    <property type="protein sequence ID" value="KKM13331.1"/>
    <property type="molecule type" value="Genomic_DNA"/>
</dbReference>
<dbReference type="CDD" id="cd07557">
    <property type="entry name" value="trimeric_dUTPase"/>
    <property type="match status" value="1"/>
</dbReference>
<comment type="caution">
    <text evidence="3">The sequence shown here is derived from an EMBL/GenBank/DDBJ whole genome shotgun (WGS) entry which is preliminary data.</text>
</comment>
<organism evidence="3">
    <name type="scientific">marine sediment metagenome</name>
    <dbReference type="NCBI Taxonomy" id="412755"/>
    <lineage>
        <taxon>unclassified sequences</taxon>
        <taxon>metagenomes</taxon>
        <taxon>ecological metagenomes</taxon>
    </lineage>
</organism>
<proteinExistence type="predicted"/>
<dbReference type="AlphaFoldDB" id="A0A0F9HD73"/>
<dbReference type="GO" id="GO:0006229">
    <property type="term" value="P:dUTP biosynthetic process"/>
    <property type="evidence" value="ECO:0007669"/>
    <property type="project" value="InterPro"/>
</dbReference>
<dbReference type="NCBIfam" id="TIGR02274">
    <property type="entry name" value="dCTP_deam"/>
    <property type="match status" value="1"/>
</dbReference>
<keyword evidence="2" id="KW-0546">Nucleotide metabolism</keyword>
<dbReference type="InterPro" id="IPR036157">
    <property type="entry name" value="dUTPase-like_sf"/>
</dbReference>